<feature type="domain" description="GGDEF" evidence="3">
    <location>
        <begin position="309"/>
        <end position="437"/>
    </location>
</feature>
<dbReference type="PROSITE" id="PS50883">
    <property type="entry name" value="EAL"/>
    <property type="match status" value="1"/>
</dbReference>
<dbReference type="EMBL" id="DXGI01000005">
    <property type="protein sequence ID" value="HIW77541.1"/>
    <property type="molecule type" value="Genomic_DNA"/>
</dbReference>
<dbReference type="GO" id="GO:0071111">
    <property type="term" value="F:cyclic-guanylate-specific phosphodiesterase activity"/>
    <property type="evidence" value="ECO:0007669"/>
    <property type="project" value="InterPro"/>
</dbReference>
<reference evidence="4" key="1">
    <citation type="journal article" date="2021" name="PeerJ">
        <title>Extensive microbial diversity within the chicken gut microbiome revealed by metagenomics and culture.</title>
        <authorList>
            <person name="Gilroy R."/>
            <person name="Ravi A."/>
            <person name="Getino M."/>
            <person name="Pursley I."/>
            <person name="Horton D.L."/>
            <person name="Alikhan N.F."/>
            <person name="Baker D."/>
            <person name="Gharbi K."/>
            <person name="Hall N."/>
            <person name="Watson M."/>
            <person name="Adriaenssens E.M."/>
            <person name="Foster-Nyarko E."/>
            <person name="Jarju S."/>
            <person name="Secka A."/>
            <person name="Antonio M."/>
            <person name="Oren A."/>
            <person name="Chaudhuri R.R."/>
            <person name="La Ragione R."/>
            <person name="Hildebrand F."/>
            <person name="Pallen M.J."/>
        </authorList>
    </citation>
    <scope>NUCLEOTIDE SEQUENCE</scope>
    <source>
        <strain evidence="4">ChiSxjej5B17-1746</strain>
    </source>
</reference>
<dbReference type="SMART" id="SM00086">
    <property type="entry name" value="PAC"/>
    <property type="match status" value="3"/>
</dbReference>
<dbReference type="InterPro" id="IPR050706">
    <property type="entry name" value="Cyclic-di-GMP_PDE-like"/>
</dbReference>
<dbReference type="SUPFAM" id="SSF55073">
    <property type="entry name" value="Nucleotide cyclase"/>
    <property type="match status" value="2"/>
</dbReference>
<protein>
    <submittedName>
        <fullName evidence="4">EAL domain-containing protein</fullName>
    </submittedName>
</protein>
<dbReference type="Proteomes" id="UP000824264">
    <property type="component" value="Unassembled WGS sequence"/>
</dbReference>
<dbReference type="PROSITE" id="PS50887">
    <property type="entry name" value="GGDEF"/>
    <property type="match status" value="2"/>
</dbReference>
<dbReference type="AlphaFoldDB" id="A0A9D1QWY1"/>
<feature type="domain" description="EAL" evidence="2">
    <location>
        <begin position="741"/>
        <end position="995"/>
    </location>
</feature>
<dbReference type="CDD" id="cd01948">
    <property type="entry name" value="EAL"/>
    <property type="match status" value="1"/>
</dbReference>
<evidence type="ECO:0000256" key="1">
    <source>
        <dbReference type="SAM" id="MobiDB-lite"/>
    </source>
</evidence>
<dbReference type="CDD" id="cd00130">
    <property type="entry name" value="PAS"/>
    <property type="match status" value="1"/>
</dbReference>
<dbReference type="Pfam" id="PF00563">
    <property type="entry name" value="EAL"/>
    <property type="match status" value="1"/>
</dbReference>
<dbReference type="InterPro" id="IPR013655">
    <property type="entry name" value="PAS_fold_3"/>
</dbReference>
<sequence>MRDPCSAVDVSSPARSEGAEEPHDRTGDPSQAPSYLNLYKVLGETSSEVVWEQPVLPDAESTFSGDPRFACANSCLPPAQFLASLHPDDRAVIKDGLNALSVGAADSFRHAARALSVGGDWLPVDIYARSLRDSDGRPLYIVGGFRDTTDDGRLDLVPPPSPLVSDIIWERSLDNEAEFAITDDVERVLGHPPSHFRDIHDIFSLLHPEDAPLMQIKTHGIRQLMGCESACVRLRHNDGTWRRMEIRVVTLRDRQGTARRVLCTMRETVKNPRDLSAEVHPGRLSPLTGLYTLEAGQAIIEKNLLTGLNLQALILIDFRNLDEMEAHHGTRWKTLFLQHAAALLRNAARENDVPIHYRPGAFLLFADQYETLREVTDLTIILQQSLSAACRLDEKPDRVDFTLGVAVAPYDALTFSGLLARAEEACDLKSGVNFYDKNAADRFRLDATLLEEERRLEKEQMRKALQTIMDNVDAYLFVVHPERHEILFANRQIRKLRPECVPGSACYRSFFRKDRPCAECAILSQKDCPVEYEGGIVYLQLRQRKIRWLNDETVFLVSGTDVTERMLHARKLEHMAYHDALLDIPNRQAALKKLQHQLRAGEKCAIVLLDISDFKLFNETFGHAKGDLLLKEVSRAIAAFVPEASLYRSGGDEFLILLPGTEGPQAQELAEAIRASFERVLVIEGLEYTCNVDIGISVSPQHGTTPSALITHAELALGEARKEGRGVYLFSKQLDQVLSRKRLLQVLIRSALANDDFEVHFQPLFEIESGRFRKAEALLRLRDGAGAYISPAEFIPVAEESGLIVEVGYRVLDTVCRQLLSTPPRSGQPFEIAVNISAIQLLQTNFAARVMEIIRYHGVDPQQLEFEVTESVFINSFEQVKAVMEQLRAKGIRFALDDFGTGYSSLSYLTHLPISTLKLDRSFISNLETSESNRQVCKAVIDIARHFQMSVVAEGVENREQADIIAALGATSIQGFYYARPLPGPNLIPWLSQHAEDEDEPGSIPA</sequence>
<gene>
    <name evidence="4" type="ORF">H9874_00130</name>
</gene>
<proteinExistence type="predicted"/>
<evidence type="ECO:0000259" key="3">
    <source>
        <dbReference type="PROSITE" id="PS50887"/>
    </source>
</evidence>
<accession>A0A9D1QWY1</accession>
<dbReference type="Gene3D" id="3.20.20.450">
    <property type="entry name" value="EAL domain"/>
    <property type="match status" value="1"/>
</dbReference>
<dbReference type="Pfam" id="PF00990">
    <property type="entry name" value="GGDEF"/>
    <property type="match status" value="2"/>
</dbReference>
<evidence type="ECO:0000313" key="5">
    <source>
        <dbReference type="Proteomes" id="UP000824264"/>
    </source>
</evidence>
<dbReference type="InterPro" id="IPR001633">
    <property type="entry name" value="EAL_dom"/>
</dbReference>
<dbReference type="Gene3D" id="3.30.70.270">
    <property type="match status" value="2"/>
</dbReference>
<dbReference type="InterPro" id="IPR029787">
    <property type="entry name" value="Nucleotide_cyclase"/>
</dbReference>
<feature type="compositionally biased region" description="Basic and acidic residues" evidence="1">
    <location>
        <begin position="17"/>
        <end position="27"/>
    </location>
</feature>
<name>A0A9D1QWY1_9BACT</name>
<dbReference type="SMART" id="SM00052">
    <property type="entry name" value="EAL"/>
    <property type="match status" value="1"/>
</dbReference>
<feature type="region of interest" description="Disordered" evidence="1">
    <location>
        <begin position="1"/>
        <end position="32"/>
    </location>
</feature>
<dbReference type="InterPro" id="IPR000160">
    <property type="entry name" value="GGDEF_dom"/>
</dbReference>
<dbReference type="PANTHER" id="PTHR33121">
    <property type="entry name" value="CYCLIC DI-GMP PHOSPHODIESTERASE PDEF"/>
    <property type="match status" value="1"/>
</dbReference>
<dbReference type="PANTHER" id="PTHR33121:SF70">
    <property type="entry name" value="SIGNALING PROTEIN YKOW"/>
    <property type="match status" value="1"/>
</dbReference>
<dbReference type="InterPro" id="IPR000014">
    <property type="entry name" value="PAS"/>
</dbReference>
<dbReference type="InterPro" id="IPR001610">
    <property type="entry name" value="PAC"/>
</dbReference>
<feature type="domain" description="GGDEF" evidence="3">
    <location>
        <begin position="602"/>
        <end position="733"/>
    </location>
</feature>
<dbReference type="InterPro" id="IPR035919">
    <property type="entry name" value="EAL_sf"/>
</dbReference>
<evidence type="ECO:0000259" key="2">
    <source>
        <dbReference type="PROSITE" id="PS50883"/>
    </source>
</evidence>
<reference evidence="4" key="2">
    <citation type="submission" date="2021-04" db="EMBL/GenBank/DDBJ databases">
        <authorList>
            <person name="Gilroy R."/>
        </authorList>
    </citation>
    <scope>NUCLEOTIDE SEQUENCE</scope>
    <source>
        <strain evidence="4">ChiSxjej5B17-1746</strain>
    </source>
</reference>
<dbReference type="InterPro" id="IPR035965">
    <property type="entry name" value="PAS-like_dom_sf"/>
</dbReference>
<dbReference type="Gene3D" id="3.30.450.20">
    <property type="entry name" value="PAS domain"/>
    <property type="match status" value="2"/>
</dbReference>
<dbReference type="SUPFAM" id="SSF141868">
    <property type="entry name" value="EAL domain-like"/>
    <property type="match status" value="1"/>
</dbReference>
<organism evidence="4 5">
    <name type="scientific">Candidatus Bilophila faecipullorum</name>
    <dbReference type="NCBI Taxonomy" id="2838482"/>
    <lineage>
        <taxon>Bacteria</taxon>
        <taxon>Pseudomonadati</taxon>
        <taxon>Thermodesulfobacteriota</taxon>
        <taxon>Desulfovibrionia</taxon>
        <taxon>Desulfovibrionales</taxon>
        <taxon>Desulfovibrionaceae</taxon>
        <taxon>Bilophila</taxon>
    </lineage>
</organism>
<dbReference type="Pfam" id="PF08447">
    <property type="entry name" value="PAS_3"/>
    <property type="match status" value="1"/>
</dbReference>
<dbReference type="NCBIfam" id="TIGR00254">
    <property type="entry name" value="GGDEF"/>
    <property type="match status" value="1"/>
</dbReference>
<dbReference type="SUPFAM" id="SSF55785">
    <property type="entry name" value="PYP-like sensor domain (PAS domain)"/>
    <property type="match status" value="2"/>
</dbReference>
<dbReference type="CDD" id="cd01949">
    <property type="entry name" value="GGDEF"/>
    <property type="match status" value="1"/>
</dbReference>
<dbReference type="InterPro" id="IPR043128">
    <property type="entry name" value="Rev_trsase/Diguanyl_cyclase"/>
</dbReference>
<dbReference type="SMART" id="SM00267">
    <property type="entry name" value="GGDEF"/>
    <property type="match status" value="1"/>
</dbReference>
<evidence type="ECO:0000313" key="4">
    <source>
        <dbReference type="EMBL" id="HIW77541.1"/>
    </source>
</evidence>
<comment type="caution">
    <text evidence="4">The sequence shown here is derived from an EMBL/GenBank/DDBJ whole genome shotgun (WGS) entry which is preliminary data.</text>
</comment>
<feature type="non-terminal residue" evidence="4">
    <location>
        <position position="1006"/>
    </location>
</feature>